<dbReference type="PANTHER" id="PTHR43840">
    <property type="entry name" value="MITOCHONDRIAL METAL TRANSPORTER 1-RELATED"/>
    <property type="match status" value="1"/>
</dbReference>
<dbReference type="InterPro" id="IPR027470">
    <property type="entry name" value="Cation_efflux_CTD"/>
</dbReference>
<dbReference type="InterPro" id="IPR027469">
    <property type="entry name" value="Cation_efflux_TMD_sf"/>
</dbReference>
<evidence type="ECO:0000256" key="2">
    <source>
        <dbReference type="ARBA" id="ARBA00008114"/>
    </source>
</evidence>
<evidence type="ECO:0000259" key="8">
    <source>
        <dbReference type="Pfam" id="PF01545"/>
    </source>
</evidence>
<evidence type="ECO:0000256" key="7">
    <source>
        <dbReference type="SAM" id="Phobius"/>
    </source>
</evidence>
<feature type="domain" description="Cation efflux protein cytoplasmic" evidence="9">
    <location>
        <begin position="212"/>
        <end position="285"/>
    </location>
</feature>
<dbReference type="FunFam" id="1.20.1510.10:FF:000006">
    <property type="entry name" value="Divalent cation efflux transporter"/>
    <property type="match status" value="1"/>
</dbReference>
<feature type="transmembrane region" description="Helical" evidence="7">
    <location>
        <begin position="12"/>
        <end position="35"/>
    </location>
</feature>
<dbReference type="Gene3D" id="3.30.70.1350">
    <property type="entry name" value="Cation efflux protein, cytoplasmic domain"/>
    <property type="match status" value="1"/>
</dbReference>
<dbReference type="Proteomes" id="UP000095768">
    <property type="component" value="Unassembled WGS sequence"/>
</dbReference>
<reference evidence="10 13" key="1">
    <citation type="submission" date="2016-09" db="EMBL/GenBank/DDBJ databases">
        <authorList>
            <consortium name="Pathogen Informatics"/>
        </authorList>
    </citation>
    <scope>NUCLEOTIDE SEQUENCE [LARGE SCALE GENOMIC DNA]</scope>
    <source>
        <strain evidence="10 13">82B</strain>
    </source>
</reference>
<evidence type="ECO:0000259" key="9">
    <source>
        <dbReference type="Pfam" id="PF16916"/>
    </source>
</evidence>
<dbReference type="SUPFAM" id="SSF160240">
    <property type="entry name" value="Cation efflux protein cytoplasmic domain-like"/>
    <property type="match status" value="1"/>
</dbReference>
<feature type="transmembrane region" description="Helical" evidence="7">
    <location>
        <begin position="156"/>
        <end position="176"/>
    </location>
</feature>
<keyword evidence="5 7" id="KW-1133">Transmembrane helix</keyword>
<dbReference type="EMBL" id="FMPI01000008">
    <property type="protein sequence ID" value="SCS91444.1"/>
    <property type="molecule type" value="Genomic_DNA"/>
</dbReference>
<dbReference type="GO" id="GO:0008324">
    <property type="term" value="F:monoatomic cation transmembrane transporter activity"/>
    <property type="evidence" value="ECO:0007669"/>
    <property type="project" value="InterPro"/>
</dbReference>
<evidence type="ECO:0000256" key="4">
    <source>
        <dbReference type="ARBA" id="ARBA00022692"/>
    </source>
</evidence>
<keyword evidence="3" id="KW-0813">Transport</keyword>
<comment type="similarity">
    <text evidence="2">Belongs to the cation diffusion facilitator (CDF) transporter (TC 2.A.4) family.</text>
</comment>
<organism evidence="10 13">
    <name type="scientific">Staphylococcus caeli</name>
    <dbReference type="NCBI Taxonomy" id="2201815"/>
    <lineage>
        <taxon>Bacteria</taxon>
        <taxon>Bacillati</taxon>
        <taxon>Bacillota</taxon>
        <taxon>Bacilli</taxon>
        <taxon>Bacillales</taxon>
        <taxon>Staphylococcaceae</taxon>
        <taxon>Staphylococcus</taxon>
    </lineage>
</organism>
<accession>A0A1D4LZ82</accession>
<evidence type="ECO:0000256" key="5">
    <source>
        <dbReference type="ARBA" id="ARBA00022989"/>
    </source>
</evidence>
<dbReference type="InterPro" id="IPR058533">
    <property type="entry name" value="Cation_efflux_TM"/>
</dbReference>
<dbReference type="InterPro" id="IPR050291">
    <property type="entry name" value="CDF_Transporter"/>
</dbReference>
<protein>
    <submittedName>
        <fullName evidence="10">Cation efflux family protein</fullName>
    </submittedName>
</protein>
<dbReference type="InterPro" id="IPR002524">
    <property type="entry name" value="Cation_efflux"/>
</dbReference>
<dbReference type="OrthoDB" id="9806522at2"/>
<dbReference type="Pfam" id="PF16916">
    <property type="entry name" value="ZT_dimer"/>
    <property type="match status" value="1"/>
</dbReference>
<evidence type="ECO:0000256" key="6">
    <source>
        <dbReference type="ARBA" id="ARBA00023136"/>
    </source>
</evidence>
<dbReference type="SUPFAM" id="SSF161111">
    <property type="entry name" value="Cation efflux protein transmembrane domain-like"/>
    <property type="match status" value="1"/>
</dbReference>
<evidence type="ECO:0000256" key="1">
    <source>
        <dbReference type="ARBA" id="ARBA00004141"/>
    </source>
</evidence>
<feature type="transmembrane region" description="Helical" evidence="7">
    <location>
        <begin position="85"/>
        <end position="104"/>
    </location>
</feature>
<feature type="transmembrane region" description="Helical" evidence="7">
    <location>
        <begin position="182"/>
        <end position="199"/>
    </location>
</feature>
<keyword evidence="12" id="KW-1185">Reference proteome</keyword>
<evidence type="ECO:0000313" key="13">
    <source>
        <dbReference type="Proteomes" id="UP000095768"/>
    </source>
</evidence>
<dbReference type="Pfam" id="PF01545">
    <property type="entry name" value="Cation_efflux"/>
    <property type="match status" value="1"/>
</dbReference>
<keyword evidence="6 7" id="KW-0472">Membrane</keyword>
<sequence length="289" mass="31746">MTQNENLKLAQKGAYLSLVVYIILSILKFIVGYVYDSAAVRADSLNNMTDIIVSLAVIVGLKISIKPADKNHPYGHLKSENISTLLVSFIIMFVGIQVVIENFPKIFSNEHATPNAITIYVSIISGIIMLLVFFINQKLAKRTNSSSLNSAAKDNLSDALVSIGTAIGLVFTQLGLPILDTVLATVLGLLIIYTGFGIFRESIFTLSDGFNEQELEDYKNDILKIDEVIDVQSIKGRYHGSSIFVDVTIVVDSYLTLEDAHHICDKVENHMHGKGISSVYVHPEPASIQ</sequence>
<dbReference type="EMBL" id="FMPG01000003">
    <property type="protein sequence ID" value="SCS82766.1"/>
    <property type="molecule type" value="Genomic_DNA"/>
</dbReference>
<evidence type="ECO:0000313" key="12">
    <source>
        <dbReference type="Proteomes" id="UP000095412"/>
    </source>
</evidence>
<dbReference type="RefSeq" id="WP_069995534.1">
    <property type="nucleotide sequence ID" value="NZ_FMPG01000003.1"/>
</dbReference>
<evidence type="ECO:0000256" key="3">
    <source>
        <dbReference type="ARBA" id="ARBA00022448"/>
    </source>
</evidence>
<gene>
    <name evidence="10" type="primary">fieF</name>
    <name evidence="10" type="ORF">SAMEA2297795_01250</name>
    <name evidence="11" type="ORF">SAMEA2297796_01359</name>
</gene>
<feature type="transmembrane region" description="Helical" evidence="7">
    <location>
        <begin position="116"/>
        <end position="135"/>
    </location>
</feature>
<evidence type="ECO:0000313" key="11">
    <source>
        <dbReference type="EMBL" id="SCS91444.1"/>
    </source>
</evidence>
<feature type="domain" description="Cation efflux protein transmembrane" evidence="8">
    <location>
        <begin position="15"/>
        <end position="206"/>
    </location>
</feature>
<keyword evidence="4 7" id="KW-0812">Transmembrane</keyword>
<name>A0A1D4LZ82_9STAP</name>
<evidence type="ECO:0000313" key="10">
    <source>
        <dbReference type="EMBL" id="SCS82766.1"/>
    </source>
</evidence>
<dbReference type="GO" id="GO:0016020">
    <property type="term" value="C:membrane"/>
    <property type="evidence" value="ECO:0007669"/>
    <property type="project" value="UniProtKB-SubCell"/>
</dbReference>
<dbReference type="PANTHER" id="PTHR43840:SF50">
    <property type="entry name" value="MANGANESE EFFLUX SYSTEM PROTEIN MNES"/>
    <property type="match status" value="1"/>
</dbReference>
<proteinExistence type="inferred from homology"/>
<comment type="subcellular location">
    <subcellularLocation>
        <location evidence="1">Membrane</location>
        <topology evidence="1">Multi-pass membrane protein</topology>
    </subcellularLocation>
</comment>
<dbReference type="InterPro" id="IPR036837">
    <property type="entry name" value="Cation_efflux_CTD_sf"/>
</dbReference>
<dbReference type="Proteomes" id="UP000095412">
    <property type="component" value="Unassembled WGS sequence"/>
</dbReference>
<dbReference type="Gene3D" id="1.20.1510.10">
    <property type="entry name" value="Cation efflux protein transmembrane domain"/>
    <property type="match status" value="1"/>
</dbReference>
<dbReference type="AlphaFoldDB" id="A0A1D4LZ82"/>
<dbReference type="NCBIfam" id="TIGR01297">
    <property type="entry name" value="CDF"/>
    <property type="match status" value="1"/>
</dbReference>
<reference evidence="11 12" key="2">
    <citation type="submission" date="2016-09" db="EMBL/GenBank/DDBJ databases">
        <authorList>
            <consortium name="Pathogen Informatics"/>
            <person name="Sun Q."/>
            <person name="Inoue M."/>
        </authorList>
    </citation>
    <scope>NUCLEOTIDE SEQUENCE [LARGE SCALE GENOMIC DNA]</scope>
    <source>
        <strain evidence="11 12">82C</strain>
    </source>
</reference>
<feature type="transmembrane region" description="Helical" evidence="7">
    <location>
        <begin position="47"/>
        <end position="65"/>
    </location>
</feature>